<comment type="caution">
    <text evidence="1">The sequence shown here is derived from an EMBL/GenBank/DDBJ whole genome shotgun (WGS) entry which is preliminary data.</text>
</comment>
<keyword evidence="2" id="KW-1185">Reference proteome</keyword>
<proteinExistence type="predicted"/>
<accession>A0ACB6RW04</accession>
<evidence type="ECO:0000313" key="2">
    <source>
        <dbReference type="Proteomes" id="UP000799754"/>
    </source>
</evidence>
<organism evidence="1 2">
    <name type="scientific">Macroventuria anomochaeta</name>
    <dbReference type="NCBI Taxonomy" id="301207"/>
    <lineage>
        <taxon>Eukaryota</taxon>
        <taxon>Fungi</taxon>
        <taxon>Dikarya</taxon>
        <taxon>Ascomycota</taxon>
        <taxon>Pezizomycotina</taxon>
        <taxon>Dothideomycetes</taxon>
        <taxon>Pleosporomycetidae</taxon>
        <taxon>Pleosporales</taxon>
        <taxon>Pleosporineae</taxon>
        <taxon>Didymellaceae</taxon>
        <taxon>Macroventuria</taxon>
    </lineage>
</organism>
<evidence type="ECO:0000313" key="1">
    <source>
        <dbReference type="EMBL" id="KAF2625968.1"/>
    </source>
</evidence>
<dbReference type="EMBL" id="MU006723">
    <property type="protein sequence ID" value="KAF2625968.1"/>
    <property type="molecule type" value="Genomic_DNA"/>
</dbReference>
<gene>
    <name evidence="1" type="ORF">BU25DRAFT_106445</name>
</gene>
<name>A0ACB6RW04_9PLEO</name>
<sequence length="396" mass="45913">MDDAQPIPEGTNFKLSNLLREADFKQLWSKLEKIGNDRTRILRNIGFVNFQLMQGPEPGIPSNILDNRWWLKEFDEPDTQNFETSQEQMQRDLTDTTYILEQYLEYKAREIFSIKLRVSLEHLDEFVFKADSFSRWSTESRDEHIKAGSKLLSEIERWMKDDIAIIEWHYLCRNVRMFCRRVGCLETSFNPFINLEKLASMDPRPGITKYEKALQARIVELEKKVDEQTRQLKRLDLGRKTQAEVSFRVVLEKLGGAVNNKDIARSWKAFWKAALYRAAKRPETPLTGVLKAFNVNLANVNNGTSDQSFIDLLNVGNHLYGSLSCNTHNSGVRNHQGPSGPSIIRQNAPDYEGEYDVDPMYWDVMPYAILRALAPLQGNVDAAGYVLWKDEKRRHF</sequence>
<dbReference type="Proteomes" id="UP000799754">
    <property type="component" value="Unassembled WGS sequence"/>
</dbReference>
<reference evidence="1" key="1">
    <citation type="journal article" date="2020" name="Stud. Mycol.">
        <title>101 Dothideomycetes genomes: a test case for predicting lifestyles and emergence of pathogens.</title>
        <authorList>
            <person name="Haridas S."/>
            <person name="Albert R."/>
            <person name="Binder M."/>
            <person name="Bloem J."/>
            <person name="Labutti K."/>
            <person name="Salamov A."/>
            <person name="Andreopoulos B."/>
            <person name="Baker S."/>
            <person name="Barry K."/>
            <person name="Bills G."/>
            <person name="Bluhm B."/>
            <person name="Cannon C."/>
            <person name="Castanera R."/>
            <person name="Culley D."/>
            <person name="Daum C."/>
            <person name="Ezra D."/>
            <person name="Gonzalez J."/>
            <person name="Henrissat B."/>
            <person name="Kuo A."/>
            <person name="Liang C."/>
            <person name="Lipzen A."/>
            <person name="Lutzoni F."/>
            <person name="Magnuson J."/>
            <person name="Mondo S."/>
            <person name="Nolan M."/>
            <person name="Ohm R."/>
            <person name="Pangilinan J."/>
            <person name="Park H.-J."/>
            <person name="Ramirez L."/>
            <person name="Alfaro M."/>
            <person name="Sun H."/>
            <person name="Tritt A."/>
            <person name="Yoshinaga Y."/>
            <person name="Zwiers L.-H."/>
            <person name="Turgeon B."/>
            <person name="Goodwin S."/>
            <person name="Spatafora J."/>
            <person name="Crous P."/>
            <person name="Grigoriev I."/>
        </authorList>
    </citation>
    <scope>NUCLEOTIDE SEQUENCE</scope>
    <source>
        <strain evidence="1">CBS 525.71</strain>
    </source>
</reference>
<protein>
    <submittedName>
        <fullName evidence="1">Uncharacterized protein</fullName>
    </submittedName>
</protein>